<evidence type="ECO:0000313" key="1">
    <source>
        <dbReference type="EMBL" id="GMT06074.1"/>
    </source>
</evidence>
<feature type="non-terminal residue" evidence="1">
    <location>
        <position position="1"/>
    </location>
</feature>
<evidence type="ECO:0008006" key="3">
    <source>
        <dbReference type="Google" id="ProtNLM"/>
    </source>
</evidence>
<name>A0AAV5UI53_9BILA</name>
<dbReference type="AlphaFoldDB" id="A0AAV5UI53"/>
<evidence type="ECO:0000313" key="2">
    <source>
        <dbReference type="Proteomes" id="UP001432027"/>
    </source>
</evidence>
<gene>
    <name evidence="1" type="ORF">PENTCL1PPCAC_28248</name>
</gene>
<keyword evidence="2" id="KW-1185">Reference proteome</keyword>
<dbReference type="EMBL" id="BTSX01000006">
    <property type="protein sequence ID" value="GMT06074.1"/>
    <property type="molecule type" value="Genomic_DNA"/>
</dbReference>
<sequence length="119" mass="13467">RGCGQLSRSLTRLLRHRCLPMHVLGLLGASPDPPHWQETRTLQGVTSSLLLCSNQRYNSAQRKPHGFVQGYRQIRGVRGCSGRQGRAQELGCFRNILDLHHLQQHPQHGTSPKITTEER</sequence>
<accession>A0AAV5UI53</accession>
<reference evidence="1" key="1">
    <citation type="submission" date="2023-10" db="EMBL/GenBank/DDBJ databases">
        <title>Genome assembly of Pristionchus species.</title>
        <authorList>
            <person name="Yoshida K."/>
            <person name="Sommer R.J."/>
        </authorList>
    </citation>
    <scope>NUCLEOTIDE SEQUENCE</scope>
    <source>
        <strain evidence="1">RS0144</strain>
    </source>
</reference>
<comment type="caution">
    <text evidence="1">The sequence shown here is derived from an EMBL/GenBank/DDBJ whole genome shotgun (WGS) entry which is preliminary data.</text>
</comment>
<dbReference type="Proteomes" id="UP001432027">
    <property type="component" value="Unassembled WGS sequence"/>
</dbReference>
<proteinExistence type="predicted"/>
<protein>
    <recommendedName>
        <fullName evidence="3">Ribosomal protein</fullName>
    </recommendedName>
</protein>
<organism evidence="1 2">
    <name type="scientific">Pristionchus entomophagus</name>
    <dbReference type="NCBI Taxonomy" id="358040"/>
    <lineage>
        <taxon>Eukaryota</taxon>
        <taxon>Metazoa</taxon>
        <taxon>Ecdysozoa</taxon>
        <taxon>Nematoda</taxon>
        <taxon>Chromadorea</taxon>
        <taxon>Rhabditida</taxon>
        <taxon>Rhabditina</taxon>
        <taxon>Diplogasteromorpha</taxon>
        <taxon>Diplogasteroidea</taxon>
        <taxon>Neodiplogasteridae</taxon>
        <taxon>Pristionchus</taxon>
    </lineage>
</organism>